<keyword evidence="2" id="KW-1133">Transmembrane helix</keyword>
<dbReference type="Pfam" id="PF19803">
    <property type="entry name" value="DUF6286"/>
    <property type="match status" value="1"/>
</dbReference>
<accession>A0ABD7V097</accession>
<keyword evidence="2" id="KW-0812">Transmembrane</keyword>
<dbReference type="GeneID" id="60749381"/>
<feature type="compositionally biased region" description="Basic and acidic residues" evidence="1">
    <location>
        <begin position="1"/>
        <end position="15"/>
    </location>
</feature>
<dbReference type="AlphaFoldDB" id="A0ABD7V097"/>
<reference evidence="4 5" key="1">
    <citation type="submission" date="2019-02" db="EMBL/GenBank/DDBJ databases">
        <authorList>
            <consortium name="Pathogen Informatics"/>
        </authorList>
    </citation>
    <scope>NUCLEOTIDE SEQUENCE [LARGE SCALE GENOMIC DNA]</scope>
    <source>
        <strain evidence="4 5">3012STDY6756503</strain>
    </source>
</reference>
<dbReference type="RefSeq" id="WP_230823304.1">
    <property type="nucleotide sequence ID" value="NZ_CAACYD010000005.1"/>
</dbReference>
<comment type="caution">
    <text evidence="4">The sequence shown here is derived from an EMBL/GenBank/DDBJ whole genome shotgun (WGS) entry which is preliminary data.</text>
</comment>
<name>A0ABD7V097_9ACTN</name>
<dbReference type="InterPro" id="IPR046253">
    <property type="entry name" value="DUF6286"/>
</dbReference>
<feature type="domain" description="DUF6286" evidence="3">
    <location>
        <begin position="87"/>
        <end position="182"/>
    </location>
</feature>
<feature type="transmembrane region" description="Helical" evidence="2">
    <location>
        <begin position="76"/>
        <end position="96"/>
    </location>
</feature>
<sequence>MTSTESGRDGAEPTERVFTPAGHPGSAVAGAMVGVALIALCATAIRDVAVRADWLNGREWSISAAEWIADLSWQDWMWPAAMGLVGIGLLLLWVAIKPRRRSHLPLATPHLWTRAGDVARQCSAAVAELPGVYDADTIVTRRKVKSTVHGRSAVADRERIAATLTDVVSVLESPPRVVVRLRLRDSRRIG</sequence>
<evidence type="ECO:0000259" key="3">
    <source>
        <dbReference type="Pfam" id="PF19803"/>
    </source>
</evidence>
<evidence type="ECO:0000256" key="2">
    <source>
        <dbReference type="SAM" id="Phobius"/>
    </source>
</evidence>
<feature type="region of interest" description="Disordered" evidence="1">
    <location>
        <begin position="1"/>
        <end position="20"/>
    </location>
</feature>
<dbReference type="EMBL" id="CAACYD010000005">
    <property type="protein sequence ID" value="VFA83021.1"/>
    <property type="molecule type" value="Genomic_DNA"/>
</dbReference>
<organism evidence="4 5">
    <name type="scientific">Gordonia paraffinivorans</name>
    <dbReference type="NCBI Taxonomy" id="175628"/>
    <lineage>
        <taxon>Bacteria</taxon>
        <taxon>Bacillati</taxon>
        <taxon>Actinomycetota</taxon>
        <taxon>Actinomycetes</taxon>
        <taxon>Mycobacteriales</taxon>
        <taxon>Gordoniaceae</taxon>
        <taxon>Gordonia</taxon>
    </lineage>
</organism>
<evidence type="ECO:0000313" key="4">
    <source>
        <dbReference type="EMBL" id="VFA83021.1"/>
    </source>
</evidence>
<gene>
    <name evidence="4" type="ORF">NCTC8139_01353</name>
</gene>
<dbReference type="Proteomes" id="UP000360750">
    <property type="component" value="Unassembled WGS sequence"/>
</dbReference>
<protein>
    <recommendedName>
        <fullName evidence="3">DUF6286 domain-containing protein</fullName>
    </recommendedName>
</protein>
<evidence type="ECO:0000256" key="1">
    <source>
        <dbReference type="SAM" id="MobiDB-lite"/>
    </source>
</evidence>
<keyword evidence="2" id="KW-0472">Membrane</keyword>
<proteinExistence type="predicted"/>
<evidence type="ECO:0000313" key="5">
    <source>
        <dbReference type="Proteomes" id="UP000360750"/>
    </source>
</evidence>
<feature type="transmembrane region" description="Helical" evidence="2">
    <location>
        <begin position="26"/>
        <end position="45"/>
    </location>
</feature>